<evidence type="ECO:0000313" key="3">
    <source>
        <dbReference type="Proteomes" id="UP001153069"/>
    </source>
</evidence>
<evidence type="ECO:0000259" key="1">
    <source>
        <dbReference type="PROSITE" id="PS51698"/>
    </source>
</evidence>
<gene>
    <name evidence="2" type="ORF">SEMRO_920_G220200.1</name>
</gene>
<keyword evidence="3" id="KW-1185">Reference proteome</keyword>
<dbReference type="SUPFAM" id="SSF57850">
    <property type="entry name" value="RING/U-box"/>
    <property type="match status" value="1"/>
</dbReference>
<feature type="domain" description="U-box" evidence="1">
    <location>
        <begin position="18"/>
        <end position="94"/>
    </location>
</feature>
<dbReference type="Pfam" id="PF04564">
    <property type="entry name" value="U-box"/>
    <property type="match status" value="1"/>
</dbReference>
<dbReference type="PANTHER" id="PTHR47446:SF2">
    <property type="entry name" value="RING-TYPE E3 UBIQUITIN TRANSFERASE"/>
    <property type="match status" value="1"/>
</dbReference>
<dbReference type="InterPro" id="IPR052858">
    <property type="entry name" value="E3_ubiquitin-ligase_LIN"/>
</dbReference>
<dbReference type="InterPro" id="IPR003613">
    <property type="entry name" value="Ubox_domain"/>
</dbReference>
<dbReference type="GO" id="GO:0004842">
    <property type="term" value="F:ubiquitin-protein transferase activity"/>
    <property type="evidence" value="ECO:0007669"/>
    <property type="project" value="InterPro"/>
</dbReference>
<reference evidence="2" key="1">
    <citation type="submission" date="2020-06" db="EMBL/GenBank/DDBJ databases">
        <authorList>
            <consortium name="Plant Systems Biology data submission"/>
        </authorList>
    </citation>
    <scope>NUCLEOTIDE SEQUENCE</scope>
    <source>
        <strain evidence="2">D6</strain>
    </source>
</reference>
<accession>A0A9N8EFE6</accession>
<proteinExistence type="predicted"/>
<protein>
    <submittedName>
        <fullName evidence="2">E3 ubiquitin-protein ligase LIN</fullName>
    </submittedName>
</protein>
<dbReference type="OrthoDB" id="424220at2759"/>
<organism evidence="2 3">
    <name type="scientific">Seminavis robusta</name>
    <dbReference type="NCBI Taxonomy" id="568900"/>
    <lineage>
        <taxon>Eukaryota</taxon>
        <taxon>Sar</taxon>
        <taxon>Stramenopiles</taxon>
        <taxon>Ochrophyta</taxon>
        <taxon>Bacillariophyta</taxon>
        <taxon>Bacillariophyceae</taxon>
        <taxon>Bacillariophycidae</taxon>
        <taxon>Naviculales</taxon>
        <taxon>Naviculaceae</taxon>
        <taxon>Seminavis</taxon>
    </lineage>
</organism>
<dbReference type="PROSITE" id="PS51698">
    <property type="entry name" value="U_BOX"/>
    <property type="match status" value="1"/>
</dbReference>
<comment type="caution">
    <text evidence="2">The sequence shown here is derived from an EMBL/GenBank/DDBJ whole genome shotgun (WGS) entry which is preliminary data.</text>
</comment>
<dbReference type="EMBL" id="CAICTM010000918">
    <property type="protein sequence ID" value="CAB9518266.1"/>
    <property type="molecule type" value="Genomic_DNA"/>
</dbReference>
<dbReference type="GO" id="GO:0016567">
    <property type="term" value="P:protein ubiquitination"/>
    <property type="evidence" value="ECO:0007669"/>
    <property type="project" value="InterPro"/>
</dbReference>
<dbReference type="InterPro" id="IPR013083">
    <property type="entry name" value="Znf_RING/FYVE/PHD"/>
</dbReference>
<name>A0A9N8EFE6_9STRA</name>
<sequence length="106" mass="12365">MNSSMNSIMNNSNSSMSSTPDHFLCPLTLEVMEHPVTHKETGNTFEKGAIFEWMFVHQKTTCPLTRQPLRPSDLEDNDVLKYMIDQWKDVEEMEMRLEQIIASSRR</sequence>
<dbReference type="Gene3D" id="3.30.40.10">
    <property type="entry name" value="Zinc/RING finger domain, C3HC4 (zinc finger)"/>
    <property type="match status" value="1"/>
</dbReference>
<dbReference type="SMART" id="SM00504">
    <property type="entry name" value="Ubox"/>
    <property type="match status" value="1"/>
</dbReference>
<dbReference type="Proteomes" id="UP001153069">
    <property type="component" value="Unassembled WGS sequence"/>
</dbReference>
<dbReference type="PANTHER" id="PTHR47446">
    <property type="entry name" value="RING-TYPE E3 UBIQUITIN TRANSFERASE"/>
    <property type="match status" value="1"/>
</dbReference>
<evidence type="ECO:0000313" key="2">
    <source>
        <dbReference type="EMBL" id="CAB9518266.1"/>
    </source>
</evidence>
<dbReference type="AlphaFoldDB" id="A0A9N8EFE6"/>